<gene>
    <name evidence="1" type="ORF">H9X54_002220</name>
</gene>
<dbReference type="RefSeq" id="WP_187658643.1">
    <property type="nucleotide sequence ID" value="NZ_JACSOD020000389.1"/>
</dbReference>
<accession>A0ABS2CV64</accession>
<reference evidence="1 2" key="1">
    <citation type="submission" date="2021-02" db="EMBL/GenBank/DDBJ databases">
        <authorList>
            <person name="Jung H.S."/>
            <person name="Chun B.H."/>
            <person name="Jeon C.O."/>
        </authorList>
    </citation>
    <scope>NUCLEOTIDE SEQUENCE [LARGE SCALE GENOMIC DNA]</scope>
    <source>
        <strain evidence="1 2">LMG 25203</strain>
    </source>
</reference>
<dbReference type="EMBL" id="JACSOD020000389">
    <property type="protein sequence ID" value="MBM6498117.1"/>
    <property type="molecule type" value="Genomic_DNA"/>
</dbReference>
<sequence length="333" mass="38950">MILRRKLQNGETNQQLDDLIANLPENNDHIANYILQHNGQLPPQPMFEKHPYLDTFELQNFEKYIIGTFPPISYLYNIYGLNIINNPNGGVIRRPGFSFFHGNRGLLWDYFLSENEIIELPEDNDLKPNFIQNILLNSKVNYCDIIFNVRRELEDNKYKGSDNLLFNIAPNLILINHILNNPKAKYLMFNTASIYGMNGLEIQNNSLISLENDAKSFDVFMRTLQELEFALSLSFDNGTNWVAIENLNLFQRRVKLFFKLKIKKPNFQEKVFYIVTPFSPAVAQRVNILANNPIVQNWRMNNENNNTKVMLSQIMNYFRNNDWDALQAMNVNI</sequence>
<proteinExistence type="predicted"/>
<comment type="caution">
    <text evidence="1">The sequence shown here is derived from an EMBL/GenBank/DDBJ whole genome shotgun (WGS) entry which is preliminary data.</text>
</comment>
<organism evidence="1 2">
    <name type="scientific">Flavobacterium macrobrachii</name>
    <dbReference type="NCBI Taxonomy" id="591204"/>
    <lineage>
        <taxon>Bacteria</taxon>
        <taxon>Pseudomonadati</taxon>
        <taxon>Bacteroidota</taxon>
        <taxon>Flavobacteriia</taxon>
        <taxon>Flavobacteriales</taxon>
        <taxon>Flavobacteriaceae</taxon>
        <taxon>Flavobacterium</taxon>
    </lineage>
</organism>
<evidence type="ECO:0000313" key="1">
    <source>
        <dbReference type="EMBL" id="MBM6498117.1"/>
    </source>
</evidence>
<name>A0ABS2CV64_9FLAO</name>
<protein>
    <submittedName>
        <fullName evidence="1">Uncharacterized protein</fullName>
    </submittedName>
</protein>
<dbReference type="Proteomes" id="UP000759529">
    <property type="component" value="Unassembled WGS sequence"/>
</dbReference>
<keyword evidence="2" id="KW-1185">Reference proteome</keyword>
<evidence type="ECO:0000313" key="2">
    <source>
        <dbReference type="Proteomes" id="UP000759529"/>
    </source>
</evidence>